<proteinExistence type="predicted"/>
<organism evidence="3 4">
    <name type="scientific">Candidatus Nitrospira nitrificans</name>
    <dbReference type="NCBI Taxonomy" id="1742973"/>
    <lineage>
        <taxon>Bacteria</taxon>
        <taxon>Pseudomonadati</taxon>
        <taxon>Nitrospirota</taxon>
        <taxon>Nitrospiria</taxon>
        <taxon>Nitrospirales</taxon>
        <taxon>Nitrospiraceae</taxon>
        <taxon>Nitrospira</taxon>
    </lineage>
</organism>
<name>A0A0S4LI97_9BACT</name>
<accession>A0A0S4LI97</accession>
<dbReference type="Pfam" id="PF13511">
    <property type="entry name" value="DUF4124"/>
    <property type="match status" value="1"/>
</dbReference>
<keyword evidence="4" id="KW-1185">Reference proteome</keyword>
<feature type="region of interest" description="Disordered" evidence="1">
    <location>
        <begin position="145"/>
        <end position="184"/>
    </location>
</feature>
<evidence type="ECO:0000256" key="1">
    <source>
        <dbReference type="SAM" id="MobiDB-lite"/>
    </source>
</evidence>
<dbReference type="AlphaFoldDB" id="A0A0S4LI97"/>
<protein>
    <recommendedName>
        <fullName evidence="2">DUF4124 domain-containing protein</fullName>
    </recommendedName>
</protein>
<reference evidence="4" key="1">
    <citation type="submission" date="2015-10" db="EMBL/GenBank/DDBJ databases">
        <authorList>
            <person name="Luecker S."/>
            <person name="Luecker S."/>
        </authorList>
    </citation>
    <scope>NUCLEOTIDE SEQUENCE [LARGE SCALE GENOMIC DNA]</scope>
</reference>
<dbReference type="EMBL" id="CZPZ01000018">
    <property type="protein sequence ID" value="CUS36649.1"/>
    <property type="molecule type" value="Genomic_DNA"/>
</dbReference>
<feature type="domain" description="DUF4124" evidence="2">
    <location>
        <begin position="14"/>
        <end position="53"/>
    </location>
</feature>
<dbReference type="RefSeq" id="WP_139077309.1">
    <property type="nucleotide sequence ID" value="NZ_CZPZ01000018.1"/>
</dbReference>
<evidence type="ECO:0000313" key="4">
    <source>
        <dbReference type="Proteomes" id="UP000198736"/>
    </source>
</evidence>
<sequence>MKVLILSLVSGLFLWPMVGSAELYKWTDEQGNFHITDTPPPGAKKESTTLVVPAPHSILSKKATVRTTPLGQPQAEVQPVPGPLVPSPAYEEVPTQRPTEGLSPSQATLTSSWHIFDSTQMDAKASVQRWKDERGLDHLVDVLPATPGHPEAASKLEDLAAPHSTHRAKARATGVSRPRHQAAE</sequence>
<dbReference type="OrthoDB" id="7062774at2"/>
<evidence type="ECO:0000313" key="3">
    <source>
        <dbReference type="EMBL" id="CUS36649.1"/>
    </source>
</evidence>
<dbReference type="Proteomes" id="UP000198736">
    <property type="component" value="Unassembled WGS sequence"/>
</dbReference>
<gene>
    <name evidence="3" type="ORF">COMA2_250011</name>
</gene>
<evidence type="ECO:0000259" key="2">
    <source>
        <dbReference type="Pfam" id="PF13511"/>
    </source>
</evidence>
<dbReference type="InterPro" id="IPR025392">
    <property type="entry name" value="DUF4124"/>
</dbReference>